<organism evidence="1 2">
    <name type="scientific">Solanum commersonii</name>
    <name type="common">Commerson's wild potato</name>
    <name type="synonym">Commerson's nightshade</name>
    <dbReference type="NCBI Taxonomy" id="4109"/>
    <lineage>
        <taxon>Eukaryota</taxon>
        <taxon>Viridiplantae</taxon>
        <taxon>Streptophyta</taxon>
        <taxon>Embryophyta</taxon>
        <taxon>Tracheophyta</taxon>
        <taxon>Spermatophyta</taxon>
        <taxon>Magnoliopsida</taxon>
        <taxon>eudicotyledons</taxon>
        <taxon>Gunneridae</taxon>
        <taxon>Pentapetalae</taxon>
        <taxon>asterids</taxon>
        <taxon>lamiids</taxon>
        <taxon>Solanales</taxon>
        <taxon>Solanaceae</taxon>
        <taxon>Solanoideae</taxon>
        <taxon>Solaneae</taxon>
        <taxon>Solanum</taxon>
    </lineage>
</organism>
<reference evidence="1 2" key="1">
    <citation type="submission" date="2020-09" db="EMBL/GenBank/DDBJ databases">
        <title>De no assembly of potato wild relative species, Solanum commersonii.</title>
        <authorList>
            <person name="Cho K."/>
        </authorList>
    </citation>
    <scope>NUCLEOTIDE SEQUENCE [LARGE SCALE GENOMIC DNA]</scope>
    <source>
        <strain evidence="1">LZ3.2</strain>
        <tissue evidence="1">Leaf</tissue>
    </source>
</reference>
<proteinExistence type="predicted"/>
<protein>
    <submittedName>
        <fullName evidence="1">Uncharacterized protein</fullName>
    </submittedName>
</protein>
<keyword evidence="2" id="KW-1185">Reference proteome</keyword>
<dbReference type="AlphaFoldDB" id="A0A9J5XAK0"/>
<gene>
    <name evidence="1" type="ORF">H5410_045811</name>
</gene>
<dbReference type="EMBL" id="JACXVP010000009">
    <property type="protein sequence ID" value="KAG5585377.1"/>
    <property type="molecule type" value="Genomic_DNA"/>
</dbReference>
<sequence>MEERQDFMIEEGLHQAVIVRISNNFVKKSKNSWGEERSLAPDENLKTLTMVAATMTGEARLRVSISQNLLQILLITELLFM</sequence>
<comment type="caution">
    <text evidence="1">The sequence shown here is derived from an EMBL/GenBank/DDBJ whole genome shotgun (WGS) entry which is preliminary data.</text>
</comment>
<accession>A0A9J5XAK0</accession>
<evidence type="ECO:0000313" key="1">
    <source>
        <dbReference type="EMBL" id="KAG5585377.1"/>
    </source>
</evidence>
<dbReference type="Proteomes" id="UP000824120">
    <property type="component" value="Chromosome 9"/>
</dbReference>
<name>A0A9J5XAK0_SOLCO</name>
<evidence type="ECO:0000313" key="2">
    <source>
        <dbReference type="Proteomes" id="UP000824120"/>
    </source>
</evidence>